<evidence type="ECO:0000313" key="2">
    <source>
        <dbReference type="Proteomes" id="UP001174936"/>
    </source>
</evidence>
<gene>
    <name evidence="1" type="ORF">B0T16DRAFT_112819</name>
</gene>
<dbReference type="Proteomes" id="UP001174936">
    <property type="component" value="Unassembled WGS sequence"/>
</dbReference>
<name>A0AA40CR52_9PEZI</name>
<reference evidence="1" key="1">
    <citation type="submission" date="2023-06" db="EMBL/GenBank/DDBJ databases">
        <title>Genome-scale phylogeny and comparative genomics of the fungal order Sordariales.</title>
        <authorList>
            <consortium name="Lawrence Berkeley National Laboratory"/>
            <person name="Hensen N."/>
            <person name="Bonometti L."/>
            <person name="Westerberg I."/>
            <person name="Brannstrom I.O."/>
            <person name="Guillou S."/>
            <person name="Cros-Aarteil S."/>
            <person name="Calhoun S."/>
            <person name="Haridas S."/>
            <person name="Kuo A."/>
            <person name="Mondo S."/>
            <person name="Pangilinan J."/>
            <person name="Riley R."/>
            <person name="Labutti K."/>
            <person name="Andreopoulos B."/>
            <person name="Lipzen A."/>
            <person name="Chen C."/>
            <person name="Yanf M."/>
            <person name="Daum C."/>
            <person name="Ng V."/>
            <person name="Clum A."/>
            <person name="Steindorff A."/>
            <person name="Ohm R."/>
            <person name="Martin F."/>
            <person name="Silar P."/>
            <person name="Natvig D."/>
            <person name="Lalanne C."/>
            <person name="Gautier V."/>
            <person name="Ament-Velasquez S.L."/>
            <person name="Kruys A."/>
            <person name="Hutchinson M.I."/>
            <person name="Powell A.J."/>
            <person name="Barry K."/>
            <person name="Miller A.N."/>
            <person name="Grigoriev I.V."/>
            <person name="Debuchy R."/>
            <person name="Gladieux P."/>
            <person name="Thoren M.H."/>
            <person name="Johannesson H."/>
        </authorList>
    </citation>
    <scope>NUCLEOTIDE SEQUENCE</scope>
    <source>
        <strain evidence="1">SMH2532-1</strain>
    </source>
</reference>
<dbReference type="AlphaFoldDB" id="A0AA40CR52"/>
<organism evidence="1 2">
    <name type="scientific">Cercophora newfieldiana</name>
    <dbReference type="NCBI Taxonomy" id="92897"/>
    <lineage>
        <taxon>Eukaryota</taxon>
        <taxon>Fungi</taxon>
        <taxon>Dikarya</taxon>
        <taxon>Ascomycota</taxon>
        <taxon>Pezizomycotina</taxon>
        <taxon>Sordariomycetes</taxon>
        <taxon>Sordariomycetidae</taxon>
        <taxon>Sordariales</taxon>
        <taxon>Lasiosphaeriaceae</taxon>
        <taxon>Cercophora</taxon>
    </lineage>
</organism>
<proteinExistence type="predicted"/>
<sequence length="401" mass="43927">MQVDGPIPKPLDNKEDLRRLIAAKLASRPPANATIMWARLAAAASDLPEYLNELEDLLLPYESVPWEDIGGSARLLQPTALVDNIVAMLSAWTVLCSPTINNFSVTASLSGLAAHRLAGDVWRPSQAPGPTIPDSQMSFCLAMGVLGNTVLNNMPLLAHRAMDLHKPEAWGNRELRRELEASFTGTQAIGLFTLGCMPWLLRSDPGVLIRDDLPRPEKLPLLQSNGDIPLPDTMPPCQGGTSVFSEVTRASNLKFLDVLGLQSSWSRWLRSNIDSLLDTIVDGEWMGYVTTSQGRNGDVPPPAKGIRFTTLPHPHDPQRLLLAAEDGVDGRGPFCLNGYLERSMGRVRLTKRWVESNAPAHVLVGTMTPLGIVGCWAYHGAGGIPMGFMWMYKKEWTREAP</sequence>
<protein>
    <submittedName>
        <fullName evidence="1">Uncharacterized protein</fullName>
    </submittedName>
</protein>
<accession>A0AA40CR52</accession>
<evidence type="ECO:0000313" key="1">
    <source>
        <dbReference type="EMBL" id="KAK0648125.1"/>
    </source>
</evidence>
<comment type="caution">
    <text evidence="1">The sequence shown here is derived from an EMBL/GenBank/DDBJ whole genome shotgun (WGS) entry which is preliminary data.</text>
</comment>
<keyword evidence="2" id="KW-1185">Reference proteome</keyword>
<dbReference type="EMBL" id="JAULSV010000003">
    <property type="protein sequence ID" value="KAK0648125.1"/>
    <property type="molecule type" value="Genomic_DNA"/>
</dbReference>